<dbReference type="Pfam" id="PF00656">
    <property type="entry name" value="Peptidase_C14"/>
    <property type="match status" value="1"/>
</dbReference>
<comment type="similarity">
    <text evidence="1">Belongs to the peptidase C14A family.</text>
</comment>
<dbReference type="GeneID" id="111131845"/>
<feature type="compositionally biased region" description="Polar residues" evidence="2">
    <location>
        <begin position="154"/>
        <end position="167"/>
    </location>
</feature>
<dbReference type="Gene3D" id="3.40.50.1460">
    <property type="match status" value="1"/>
</dbReference>
<accession>A0A8B8E524</accession>
<protein>
    <submittedName>
        <fullName evidence="5">Uncharacterized protein LOC111131845</fullName>
    </submittedName>
</protein>
<sequence>MSDSIGYALIVNVKYFEDKDDNREDTIDDQINTVRAFKELGFETKLVTEDEDVNITASRFDSALQEAIDCVRIRGYQHFAVFVSTHGEETRVGDEYIHHLSFYDGDQPTKDILLDPLNQQLRNVYKLILIQACRGRSDGEKYEDEDRGVPRDSNACSSRPTPSTKENNTAHHAPLCIPKSVIMFASPSGKSAYQCILSRLFLESVQSHKPGDEVDVIDLLKKLTDNL</sequence>
<name>A0A8B8E524_CRAVI</name>
<dbReference type="GO" id="GO:0006508">
    <property type="term" value="P:proteolysis"/>
    <property type="evidence" value="ECO:0007669"/>
    <property type="project" value="InterPro"/>
</dbReference>
<evidence type="ECO:0000256" key="1">
    <source>
        <dbReference type="ARBA" id="ARBA00010134"/>
    </source>
</evidence>
<dbReference type="PRINTS" id="PR00376">
    <property type="entry name" value="IL1BCENZYME"/>
</dbReference>
<dbReference type="KEGG" id="cvn:111131845"/>
<dbReference type="OrthoDB" id="6044770at2759"/>
<evidence type="ECO:0000313" key="4">
    <source>
        <dbReference type="Proteomes" id="UP000694844"/>
    </source>
</evidence>
<feature type="domain" description="Caspase family p20" evidence="3">
    <location>
        <begin position="4"/>
        <end position="137"/>
    </location>
</feature>
<dbReference type="Proteomes" id="UP000694844">
    <property type="component" value="Chromosome 4"/>
</dbReference>
<dbReference type="InterPro" id="IPR001309">
    <property type="entry name" value="Pept_C14_p20"/>
</dbReference>
<feature type="region of interest" description="Disordered" evidence="2">
    <location>
        <begin position="139"/>
        <end position="170"/>
    </location>
</feature>
<dbReference type="RefSeq" id="XP_022335285.1">
    <property type="nucleotide sequence ID" value="XM_022479577.1"/>
</dbReference>
<dbReference type="SUPFAM" id="SSF52129">
    <property type="entry name" value="Caspase-like"/>
    <property type="match status" value="1"/>
</dbReference>
<dbReference type="AlphaFoldDB" id="A0A8B8E524"/>
<organism evidence="4 5">
    <name type="scientific">Crassostrea virginica</name>
    <name type="common">Eastern oyster</name>
    <dbReference type="NCBI Taxonomy" id="6565"/>
    <lineage>
        <taxon>Eukaryota</taxon>
        <taxon>Metazoa</taxon>
        <taxon>Spiralia</taxon>
        <taxon>Lophotrochozoa</taxon>
        <taxon>Mollusca</taxon>
        <taxon>Bivalvia</taxon>
        <taxon>Autobranchia</taxon>
        <taxon>Pteriomorphia</taxon>
        <taxon>Ostreida</taxon>
        <taxon>Ostreoidea</taxon>
        <taxon>Ostreidae</taxon>
        <taxon>Crassostrea</taxon>
    </lineage>
</organism>
<evidence type="ECO:0000313" key="5">
    <source>
        <dbReference type="RefSeq" id="XP_022335285.1"/>
    </source>
</evidence>
<gene>
    <name evidence="5" type="primary">LOC111131845</name>
</gene>
<dbReference type="GO" id="GO:0004197">
    <property type="term" value="F:cysteine-type endopeptidase activity"/>
    <property type="evidence" value="ECO:0007669"/>
    <property type="project" value="InterPro"/>
</dbReference>
<dbReference type="PROSITE" id="PS50208">
    <property type="entry name" value="CASPASE_P20"/>
    <property type="match status" value="1"/>
</dbReference>
<evidence type="ECO:0000256" key="2">
    <source>
        <dbReference type="SAM" id="MobiDB-lite"/>
    </source>
</evidence>
<proteinExistence type="inferred from homology"/>
<reference evidence="5" key="1">
    <citation type="submission" date="2025-08" db="UniProtKB">
        <authorList>
            <consortium name="RefSeq"/>
        </authorList>
    </citation>
    <scope>IDENTIFICATION</scope>
    <source>
        <tissue evidence="5">Whole sample</tissue>
    </source>
</reference>
<dbReference type="InterPro" id="IPR029030">
    <property type="entry name" value="Caspase-like_dom_sf"/>
</dbReference>
<dbReference type="InterPro" id="IPR015917">
    <property type="entry name" value="Pept_C14A"/>
</dbReference>
<keyword evidence="4" id="KW-1185">Reference proteome</keyword>
<evidence type="ECO:0000259" key="3">
    <source>
        <dbReference type="PROSITE" id="PS50208"/>
    </source>
</evidence>
<dbReference type="InterPro" id="IPR011600">
    <property type="entry name" value="Pept_C14_caspase"/>
</dbReference>